<dbReference type="PANTHER" id="PTHR43310">
    <property type="entry name" value="SULFATE TRANSPORTER YBAR-RELATED"/>
    <property type="match status" value="1"/>
</dbReference>
<dbReference type="InterPro" id="IPR052706">
    <property type="entry name" value="Membrane-Transporter-like"/>
</dbReference>
<accession>A0A6A6T186</accession>
<evidence type="ECO:0000256" key="4">
    <source>
        <dbReference type="ARBA" id="ARBA00023136"/>
    </source>
</evidence>
<keyword evidence="3 5" id="KW-1133">Transmembrane helix</keyword>
<feature type="transmembrane region" description="Helical" evidence="5">
    <location>
        <begin position="165"/>
        <end position="187"/>
    </location>
</feature>
<dbReference type="PANTHER" id="PTHR43310:SF4">
    <property type="entry name" value="AFR304WP"/>
    <property type="match status" value="1"/>
</dbReference>
<sequence length="851" mass="92186">MLEKSNQSPSMLARVSRQMANLPSTGSIIRSISPAAILLGLTLNVLDAVSMGLLIFPSAENGSTTFAGLQTQAMSLYVMSTIISQLSMTFGGSLFPGALGSMFLEVLPFLRAIATSIQDKLGEDHPGVLPTVMATYALTSLLVGVILLGLGMLRCGRLVEYFPATVLSGAIGAIGVSLFILGLELTIPTSSQRLSLKTAEDILFNKTHLPLLVASVGAAAFLSLSLRLGTLFKLTRGFTQSPLYVPMYCFFIAGVFWIVVAAAKYSNAHGLATLRSTGWLFTVETSTRDTGGFGWNYWALFDFSLVQWSAITVAFKDIALLVLLAVVSLPIYIPAMALTLNVPEYNMNWELLGHGVSNTLAAIAGTVPNLVFFTNSRFFTLAGGGRIEAVIVTALTAGVFFFISYILPYIPTILAATLVIFLGIELTMEAVWKAPQQLTFCEFIVVLATVLACTFLGFVIGVGTGLGAALVLQLWWSVYESRPKIVSAKSISQISDMIRERVSPYSVSHGDARMFASCNSFESQRSNRASEENAPAGSHTSMEDTAFDSCSTLNDQHICTASIKGPRDFTELSMLPTAVDFLDSCSILEAQSNISSTTEAYSDDNLLNPQIGLSSHSATSSLNNDPIDLLLSALRAPPPSPISQPIIVKLTNYVGFVALPEIEAAVKSSRHVIIDFTTATRAETCVAQFLCRQIEAIEKSDDEESRSLVLVGVKKLSGLHADLRRGGVECAWMDTEEKLEQPLRYDEFGLERLVLETRRDDRRGEGLPVYQTCTAALESLRLHTDMPEATSSELMGMLQTLRSTVEDVTRSSPSFSHVSVLGSCTSILCRLRTALMSPEISLQRQGWRQRS</sequence>
<dbReference type="OrthoDB" id="409725at2759"/>
<feature type="transmembrane region" description="Helical" evidence="5">
    <location>
        <begin position="387"/>
        <end position="407"/>
    </location>
</feature>
<feature type="transmembrane region" description="Helical" evidence="5">
    <location>
        <begin position="352"/>
        <end position="375"/>
    </location>
</feature>
<organism evidence="7 8">
    <name type="scientific">Lophiostoma macrostomum CBS 122681</name>
    <dbReference type="NCBI Taxonomy" id="1314788"/>
    <lineage>
        <taxon>Eukaryota</taxon>
        <taxon>Fungi</taxon>
        <taxon>Dikarya</taxon>
        <taxon>Ascomycota</taxon>
        <taxon>Pezizomycotina</taxon>
        <taxon>Dothideomycetes</taxon>
        <taxon>Pleosporomycetidae</taxon>
        <taxon>Pleosporales</taxon>
        <taxon>Lophiostomataceae</taxon>
        <taxon>Lophiostoma</taxon>
    </lineage>
</organism>
<comment type="subcellular location">
    <subcellularLocation>
        <location evidence="1">Membrane</location>
        <topology evidence="1">Multi-pass membrane protein</topology>
    </subcellularLocation>
</comment>
<evidence type="ECO:0000256" key="5">
    <source>
        <dbReference type="SAM" id="Phobius"/>
    </source>
</evidence>
<evidence type="ECO:0000256" key="3">
    <source>
        <dbReference type="ARBA" id="ARBA00022989"/>
    </source>
</evidence>
<keyword evidence="4 5" id="KW-0472">Membrane</keyword>
<name>A0A6A6T186_9PLEO</name>
<evidence type="ECO:0000313" key="8">
    <source>
        <dbReference type="Proteomes" id="UP000799324"/>
    </source>
</evidence>
<reference evidence="7" key="1">
    <citation type="journal article" date="2020" name="Stud. Mycol.">
        <title>101 Dothideomycetes genomes: a test case for predicting lifestyles and emergence of pathogens.</title>
        <authorList>
            <person name="Haridas S."/>
            <person name="Albert R."/>
            <person name="Binder M."/>
            <person name="Bloem J."/>
            <person name="Labutti K."/>
            <person name="Salamov A."/>
            <person name="Andreopoulos B."/>
            <person name="Baker S."/>
            <person name="Barry K."/>
            <person name="Bills G."/>
            <person name="Bluhm B."/>
            <person name="Cannon C."/>
            <person name="Castanera R."/>
            <person name="Culley D."/>
            <person name="Daum C."/>
            <person name="Ezra D."/>
            <person name="Gonzalez J."/>
            <person name="Henrissat B."/>
            <person name="Kuo A."/>
            <person name="Liang C."/>
            <person name="Lipzen A."/>
            <person name="Lutzoni F."/>
            <person name="Magnuson J."/>
            <person name="Mondo S."/>
            <person name="Nolan M."/>
            <person name="Ohm R."/>
            <person name="Pangilinan J."/>
            <person name="Park H.-J."/>
            <person name="Ramirez L."/>
            <person name="Alfaro M."/>
            <person name="Sun H."/>
            <person name="Tritt A."/>
            <person name="Yoshinaga Y."/>
            <person name="Zwiers L.-H."/>
            <person name="Turgeon B."/>
            <person name="Goodwin S."/>
            <person name="Spatafora J."/>
            <person name="Crous P."/>
            <person name="Grigoriev I."/>
        </authorList>
    </citation>
    <scope>NUCLEOTIDE SEQUENCE</scope>
    <source>
        <strain evidence="7">CBS 122681</strain>
    </source>
</reference>
<dbReference type="EMBL" id="MU004387">
    <property type="protein sequence ID" value="KAF2653097.1"/>
    <property type="molecule type" value="Genomic_DNA"/>
</dbReference>
<dbReference type="GO" id="GO:0016020">
    <property type="term" value="C:membrane"/>
    <property type="evidence" value="ECO:0007669"/>
    <property type="project" value="UniProtKB-SubCell"/>
</dbReference>
<dbReference type="Proteomes" id="UP000799324">
    <property type="component" value="Unassembled WGS sequence"/>
</dbReference>
<gene>
    <name evidence="7" type="ORF">K491DRAFT_21363</name>
</gene>
<feature type="transmembrane region" description="Helical" evidence="5">
    <location>
        <begin position="320"/>
        <end position="340"/>
    </location>
</feature>
<keyword evidence="2 5" id="KW-0812">Transmembrane</keyword>
<dbReference type="AlphaFoldDB" id="A0A6A6T186"/>
<proteinExistence type="predicted"/>
<evidence type="ECO:0000259" key="6">
    <source>
        <dbReference type="Pfam" id="PF00916"/>
    </source>
</evidence>
<evidence type="ECO:0000313" key="7">
    <source>
        <dbReference type="EMBL" id="KAF2653097.1"/>
    </source>
</evidence>
<protein>
    <recommendedName>
        <fullName evidence="6">SLC26A/SulP transporter domain-containing protein</fullName>
    </recommendedName>
</protein>
<feature type="transmembrane region" description="Helical" evidence="5">
    <location>
        <begin position="32"/>
        <end position="56"/>
    </location>
</feature>
<evidence type="ECO:0000256" key="2">
    <source>
        <dbReference type="ARBA" id="ARBA00022692"/>
    </source>
</evidence>
<evidence type="ECO:0000256" key="1">
    <source>
        <dbReference type="ARBA" id="ARBA00004141"/>
    </source>
</evidence>
<feature type="transmembrane region" description="Helical" evidence="5">
    <location>
        <begin position="444"/>
        <end position="476"/>
    </location>
</feature>
<feature type="transmembrane region" description="Helical" evidence="5">
    <location>
        <begin position="243"/>
        <end position="263"/>
    </location>
</feature>
<feature type="domain" description="SLC26A/SulP transporter" evidence="6">
    <location>
        <begin position="43"/>
        <end position="449"/>
    </location>
</feature>
<keyword evidence="8" id="KW-1185">Reference proteome</keyword>
<dbReference type="Pfam" id="PF00916">
    <property type="entry name" value="Sulfate_transp"/>
    <property type="match status" value="1"/>
</dbReference>
<feature type="transmembrane region" description="Helical" evidence="5">
    <location>
        <begin position="207"/>
        <end position="231"/>
    </location>
</feature>
<feature type="transmembrane region" description="Helical" evidence="5">
    <location>
        <begin position="76"/>
        <end position="99"/>
    </location>
</feature>
<feature type="transmembrane region" description="Helical" evidence="5">
    <location>
        <begin position="133"/>
        <end position="153"/>
    </location>
</feature>
<dbReference type="InterPro" id="IPR011547">
    <property type="entry name" value="SLC26A/SulP_dom"/>
</dbReference>